<evidence type="ECO:0000256" key="11">
    <source>
        <dbReference type="ARBA" id="ARBA00023136"/>
    </source>
</evidence>
<dbReference type="Gene3D" id="1.20.1300.10">
    <property type="entry name" value="Fumarate reductase/succinate dehydrogenase, transmembrane subunit"/>
    <property type="match status" value="1"/>
</dbReference>
<proteinExistence type="inferred from homology"/>
<dbReference type="SUPFAM" id="SSF81343">
    <property type="entry name" value="Fumarate reductase respiratory complex transmembrane subunits"/>
    <property type="match status" value="1"/>
</dbReference>
<organism evidence="14 15">
    <name type="scientific">Candidatus Bealeia paramacronuclearis</name>
    <dbReference type="NCBI Taxonomy" id="1921001"/>
    <lineage>
        <taxon>Bacteria</taxon>
        <taxon>Pseudomonadati</taxon>
        <taxon>Pseudomonadota</taxon>
        <taxon>Alphaproteobacteria</taxon>
        <taxon>Holosporales</taxon>
        <taxon>Holosporaceae</taxon>
        <taxon>Candidatus Bealeia</taxon>
    </lineage>
</organism>
<evidence type="ECO:0000256" key="13">
    <source>
        <dbReference type="SAM" id="Phobius"/>
    </source>
</evidence>
<evidence type="ECO:0000256" key="3">
    <source>
        <dbReference type="ARBA" id="ARBA00004141"/>
    </source>
</evidence>
<keyword evidence="9 13" id="KW-1133">Transmembrane helix</keyword>
<dbReference type="NCBIfam" id="TIGR02970">
    <property type="entry name" value="succ_dehyd_cytB"/>
    <property type="match status" value="1"/>
</dbReference>
<sequence length="136" mass="15360">MTSQPEKRDMPLSPHLQIYKPQMTSILSILHRGTGVVLYFGTLLFVLWLTLLSSGPESYACAKSWLKSPIGYLFLMGWSFSLFYHLANGIRHLAWDLGHGYDLKTAENSGKIVIICAISFSVFSWALGFVWGKIWS</sequence>
<comment type="cofactor">
    <cofactor evidence="1">
        <name>heme</name>
        <dbReference type="ChEBI" id="CHEBI:30413"/>
    </cofactor>
</comment>
<evidence type="ECO:0000313" key="15">
    <source>
        <dbReference type="Proteomes" id="UP001330434"/>
    </source>
</evidence>
<keyword evidence="15" id="KW-1185">Reference proteome</keyword>
<evidence type="ECO:0000256" key="10">
    <source>
        <dbReference type="ARBA" id="ARBA00023004"/>
    </source>
</evidence>
<keyword evidence="10" id="KW-0408">Iron</keyword>
<comment type="similarity">
    <text evidence="4">Belongs to the cytochrome b560 family.</text>
</comment>
<comment type="function">
    <text evidence="2">Membrane-anchoring subunit of succinate dehydrogenase (SDH).</text>
</comment>
<evidence type="ECO:0000256" key="5">
    <source>
        <dbReference type="ARBA" id="ARBA00020076"/>
    </source>
</evidence>
<evidence type="ECO:0000256" key="2">
    <source>
        <dbReference type="ARBA" id="ARBA00004050"/>
    </source>
</evidence>
<protein>
    <recommendedName>
        <fullName evidence="5">Succinate dehydrogenase cytochrome b556 subunit</fullName>
    </recommendedName>
</protein>
<keyword evidence="6" id="KW-0349">Heme</keyword>
<feature type="transmembrane region" description="Helical" evidence="13">
    <location>
        <begin position="112"/>
        <end position="131"/>
    </location>
</feature>
<dbReference type="RefSeq" id="WP_331256020.1">
    <property type="nucleotide sequence ID" value="NZ_CP133270.1"/>
</dbReference>
<accession>A0ABZ2C9E4</accession>
<dbReference type="InterPro" id="IPR018495">
    <property type="entry name" value="Succ_DH_cyt_bsu_CS"/>
</dbReference>
<keyword evidence="7 13" id="KW-0812">Transmembrane</keyword>
<evidence type="ECO:0000256" key="7">
    <source>
        <dbReference type="ARBA" id="ARBA00022692"/>
    </source>
</evidence>
<evidence type="ECO:0000256" key="4">
    <source>
        <dbReference type="ARBA" id="ARBA00007244"/>
    </source>
</evidence>
<dbReference type="PANTHER" id="PTHR10978">
    <property type="entry name" value="SUCCINATE DEHYDROGENASE CYTOCHROME B560 SUBUNIT"/>
    <property type="match status" value="1"/>
</dbReference>
<dbReference type="Pfam" id="PF01127">
    <property type="entry name" value="Sdh_cyt"/>
    <property type="match status" value="1"/>
</dbReference>
<keyword evidence="8" id="KW-0479">Metal-binding</keyword>
<dbReference type="InterPro" id="IPR034804">
    <property type="entry name" value="SQR/QFR_C/D"/>
</dbReference>
<dbReference type="PIRSF" id="PIRSF000178">
    <property type="entry name" value="SDH_cyt_b560"/>
    <property type="match status" value="1"/>
</dbReference>
<dbReference type="CDD" id="cd03499">
    <property type="entry name" value="SQR_TypeC_SdhC"/>
    <property type="match status" value="1"/>
</dbReference>
<gene>
    <name evidence="14" type="ORF">Bealeia1_01442</name>
</gene>
<dbReference type="Proteomes" id="UP001330434">
    <property type="component" value="Chromosome"/>
</dbReference>
<feature type="transmembrane region" description="Helical" evidence="13">
    <location>
        <begin position="29"/>
        <end position="50"/>
    </location>
</feature>
<dbReference type="InterPro" id="IPR014314">
    <property type="entry name" value="Succ_DH_cytb556"/>
</dbReference>
<evidence type="ECO:0000256" key="6">
    <source>
        <dbReference type="ARBA" id="ARBA00022617"/>
    </source>
</evidence>
<dbReference type="InterPro" id="IPR000701">
    <property type="entry name" value="SuccDH_FuR_B_TM-su"/>
</dbReference>
<evidence type="ECO:0000256" key="8">
    <source>
        <dbReference type="ARBA" id="ARBA00022723"/>
    </source>
</evidence>
<evidence type="ECO:0000256" key="9">
    <source>
        <dbReference type="ARBA" id="ARBA00022989"/>
    </source>
</evidence>
<comment type="subcellular location">
    <subcellularLocation>
        <location evidence="3">Membrane</location>
        <topology evidence="3">Multi-pass membrane protein</topology>
    </subcellularLocation>
</comment>
<feature type="transmembrane region" description="Helical" evidence="13">
    <location>
        <begin position="70"/>
        <end position="91"/>
    </location>
</feature>
<name>A0ABZ2C9E4_9PROT</name>
<evidence type="ECO:0000256" key="1">
    <source>
        <dbReference type="ARBA" id="ARBA00001971"/>
    </source>
</evidence>
<dbReference type="PROSITE" id="PS01001">
    <property type="entry name" value="SDH_CYT_2"/>
    <property type="match status" value="1"/>
</dbReference>
<reference evidence="14 15" key="1">
    <citation type="journal article" date="2024" name="Environ. Microbiol.">
        <title>Novel evolutionary insights on the interactions of the Holosporales (Alphaproteobacteria) with eukaryotic hosts from comparative genomics.</title>
        <authorList>
            <person name="Giovannini M."/>
            <person name="Petroni G."/>
            <person name="Castelli M."/>
        </authorList>
    </citation>
    <scope>NUCLEOTIDE SEQUENCE [LARGE SCALE GENOMIC DNA]</scope>
    <source>
        <strain evidence="14 15">US_Bl 15I1</strain>
    </source>
</reference>
<keyword evidence="11 13" id="KW-0472">Membrane</keyword>
<evidence type="ECO:0000313" key="14">
    <source>
        <dbReference type="EMBL" id="WVX67244.1"/>
    </source>
</evidence>
<dbReference type="PANTHER" id="PTHR10978:SF5">
    <property type="entry name" value="SUCCINATE DEHYDROGENASE CYTOCHROME B560 SUBUNIT, MITOCHONDRIAL"/>
    <property type="match status" value="1"/>
</dbReference>
<dbReference type="EMBL" id="CP133270">
    <property type="protein sequence ID" value="WVX67244.1"/>
    <property type="molecule type" value="Genomic_DNA"/>
</dbReference>
<comment type="subunit">
    <text evidence="12">Part of an enzyme complex containing four subunits: a flavoprotein, an iron-sulfur protein, plus two membrane-anchoring proteins, SdhC and SdhD. The complex can form homotrimers.</text>
</comment>
<evidence type="ECO:0000256" key="12">
    <source>
        <dbReference type="ARBA" id="ARBA00025912"/>
    </source>
</evidence>